<protein>
    <submittedName>
        <fullName evidence="1">Uncharacterized protein</fullName>
    </submittedName>
</protein>
<organism evidence="1">
    <name type="scientific">Oryza glumipatula</name>
    <dbReference type="NCBI Taxonomy" id="40148"/>
    <lineage>
        <taxon>Eukaryota</taxon>
        <taxon>Viridiplantae</taxon>
        <taxon>Streptophyta</taxon>
        <taxon>Embryophyta</taxon>
        <taxon>Tracheophyta</taxon>
        <taxon>Spermatophyta</taxon>
        <taxon>Magnoliopsida</taxon>
        <taxon>Liliopsida</taxon>
        <taxon>Poales</taxon>
        <taxon>Poaceae</taxon>
        <taxon>BOP clade</taxon>
        <taxon>Oryzoideae</taxon>
        <taxon>Oryzeae</taxon>
        <taxon>Oryzinae</taxon>
        <taxon>Oryza</taxon>
    </lineage>
</organism>
<name>A0A0E0AFK9_9ORYZ</name>
<reference evidence="1" key="2">
    <citation type="submission" date="2018-05" db="EMBL/GenBank/DDBJ databases">
        <title>OgluRS3 (Oryza glumaepatula Reference Sequence Version 3).</title>
        <authorList>
            <person name="Zhang J."/>
            <person name="Kudrna D."/>
            <person name="Lee S."/>
            <person name="Talag J."/>
            <person name="Welchert J."/>
            <person name="Wing R.A."/>
        </authorList>
    </citation>
    <scope>NUCLEOTIDE SEQUENCE [LARGE SCALE GENOMIC DNA]</scope>
</reference>
<sequence length="86" mass="9833">MPTWLSSAQSSVMSSPPRAMAAAWASRLSDGARRTSFVLLPSAPQEQAQSSWFWLSLPRDAVPLRQTRDEAPEKMTQYWRRMHLQD</sequence>
<keyword evidence="2" id="KW-1185">Reference proteome</keyword>
<evidence type="ECO:0000313" key="1">
    <source>
        <dbReference type="EnsemblPlants" id="OGLUM07G02000.2"/>
    </source>
</evidence>
<dbReference type="EnsemblPlants" id="OGLUM07G02000.2">
    <property type="protein sequence ID" value="OGLUM07G02000.2"/>
    <property type="gene ID" value="OGLUM07G02000"/>
</dbReference>
<accession>A0A0E0AFK9</accession>
<reference evidence="1" key="1">
    <citation type="submission" date="2015-04" db="UniProtKB">
        <authorList>
            <consortium name="EnsemblPlants"/>
        </authorList>
    </citation>
    <scope>IDENTIFICATION</scope>
</reference>
<evidence type="ECO:0000313" key="2">
    <source>
        <dbReference type="Proteomes" id="UP000026961"/>
    </source>
</evidence>
<proteinExistence type="predicted"/>
<dbReference type="Proteomes" id="UP000026961">
    <property type="component" value="Chromosome 7"/>
</dbReference>
<dbReference type="Gramene" id="OGLUM07G02000.2">
    <property type="protein sequence ID" value="OGLUM07G02000.2"/>
    <property type="gene ID" value="OGLUM07G02000"/>
</dbReference>
<dbReference type="AlphaFoldDB" id="A0A0E0AFK9"/>